<dbReference type="GeneID" id="100891794"/>
<dbReference type="PROSITE" id="PS50994">
    <property type="entry name" value="INTEGRASE"/>
    <property type="match status" value="1"/>
</dbReference>
<dbReference type="GO" id="GO:0003676">
    <property type="term" value="F:nucleic acid binding"/>
    <property type="evidence" value="ECO:0007669"/>
    <property type="project" value="InterPro"/>
</dbReference>
<dbReference type="InParanoid" id="A0A7M7NUX3"/>
<feature type="compositionally biased region" description="Acidic residues" evidence="1">
    <location>
        <begin position="417"/>
        <end position="426"/>
    </location>
</feature>
<evidence type="ECO:0000313" key="4">
    <source>
        <dbReference type="Proteomes" id="UP000007110"/>
    </source>
</evidence>
<keyword evidence="4" id="KW-1185">Reference proteome</keyword>
<dbReference type="KEGG" id="spu:100891794"/>
<dbReference type="EnsemblMetazoa" id="XM_030986250">
    <property type="protein sequence ID" value="XP_030842110"/>
    <property type="gene ID" value="LOC100891794"/>
</dbReference>
<organism evidence="3 4">
    <name type="scientific">Strongylocentrotus purpuratus</name>
    <name type="common">Purple sea urchin</name>
    <dbReference type="NCBI Taxonomy" id="7668"/>
    <lineage>
        <taxon>Eukaryota</taxon>
        <taxon>Metazoa</taxon>
        <taxon>Echinodermata</taxon>
        <taxon>Eleutherozoa</taxon>
        <taxon>Echinozoa</taxon>
        <taxon>Echinoidea</taxon>
        <taxon>Euechinoidea</taxon>
        <taxon>Echinacea</taxon>
        <taxon>Camarodonta</taxon>
        <taxon>Echinidea</taxon>
        <taxon>Strongylocentrotidae</taxon>
        <taxon>Strongylocentrotus</taxon>
    </lineage>
</organism>
<feature type="region of interest" description="Disordered" evidence="1">
    <location>
        <begin position="358"/>
        <end position="456"/>
    </location>
</feature>
<dbReference type="Gene3D" id="3.30.420.10">
    <property type="entry name" value="Ribonuclease H-like superfamily/Ribonuclease H"/>
    <property type="match status" value="1"/>
</dbReference>
<name>A0A7M7NUX3_STRPU</name>
<dbReference type="OrthoDB" id="441285at2759"/>
<dbReference type="FunFam" id="1.10.340.70:FF:000001">
    <property type="entry name" value="Retrovirus-related Pol polyprotein from transposon gypsy-like Protein"/>
    <property type="match status" value="1"/>
</dbReference>
<dbReference type="AlphaFoldDB" id="A0A7M7NUX3"/>
<dbReference type="SUPFAM" id="SSF53098">
    <property type="entry name" value="Ribonuclease H-like"/>
    <property type="match status" value="1"/>
</dbReference>
<dbReference type="Gene3D" id="1.10.340.70">
    <property type="match status" value="1"/>
</dbReference>
<dbReference type="RefSeq" id="XP_030842110.1">
    <property type="nucleotide sequence ID" value="XM_030986250.1"/>
</dbReference>
<proteinExistence type="predicted"/>
<evidence type="ECO:0000313" key="3">
    <source>
        <dbReference type="EnsemblMetazoa" id="XP_030842110"/>
    </source>
</evidence>
<dbReference type="InterPro" id="IPR041588">
    <property type="entry name" value="Integrase_H2C2"/>
</dbReference>
<dbReference type="GO" id="GO:0015074">
    <property type="term" value="P:DNA integration"/>
    <property type="evidence" value="ECO:0007669"/>
    <property type="project" value="InterPro"/>
</dbReference>
<dbReference type="InterPro" id="IPR036397">
    <property type="entry name" value="RNaseH_sf"/>
</dbReference>
<dbReference type="InterPro" id="IPR012337">
    <property type="entry name" value="RNaseH-like_sf"/>
</dbReference>
<evidence type="ECO:0000259" key="2">
    <source>
        <dbReference type="PROSITE" id="PS50994"/>
    </source>
</evidence>
<protein>
    <recommendedName>
        <fullName evidence="2">Integrase catalytic domain-containing protein</fullName>
    </recommendedName>
</protein>
<sequence length="588" mass="66968">MKRFALHKSVLYRQTKDPLSGEVRLQLVIPHSFIGQAMRGIHDDCGHLGFDKCASLAKTRFYFLFMASTIKKWIDQCDRCIKRKRKQEREEMGTIVTTQPLELLCLDYLSIEPDNGGVENVLVMTDHFSKYSVAVPTKDQRSSTVAKALWENFIVHYGWPAKILTDQAQDFNSKLIKELCSMAGVEKVRTTPYHPQANPVERFNRVLLDMLGCLSDKGKSEWRKHVSPLVHAYNVCEHDTTHFSPYFLMFGRNARLPIDLAFGIDPQWSSEKDKTTYVKNLREQLKEAYDIASRNMAKRSSANKKQYDLRAKAPVLEVGDRVLVKNVHLRGKHKLANRWGDNVYVILHKIGESPVYRVQKEGSTDTPRVLHRNLLLPYDGPDNDRPNDTDLPTTKPPVTSQRQATPRSRNTANTVINEEEDEDNDGDIFIIPNESVPIEHTPDPNPSLDENDINPPDQRTDLAIDINHHDDNHDDRHEHVRNVNDITQNNNFDNPDNAVEEDNNQTVAQSDAVDNGVNVDVEVDVRDSSDGDRADAGVDENVKVRKSTRNTKGVGPSRLTYDQPGKQYDVDFKLALAQQMRAFLNDLL</sequence>
<dbReference type="InterPro" id="IPR050951">
    <property type="entry name" value="Retrovirus_Pol_polyprotein"/>
</dbReference>
<reference evidence="3" key="2">
    <citation type="submission" date="2021-01" db="UniProtKB">
        <authorList>
            <consortium name="EnsemblMetazoa"/>
        </authorList>
    </citation>
    <scope>IDENTIFICATION</scope>
</reference>
<dbReference type="PANTHER" id="PTHR37984">
    <property type="entry name" value="PROTEIN CBG26694"/>
    <property type="match status" value="1"/>
</dbReference>
<dbReference type="OMA" id="ENDINPP"/>
<dbReference type="Pfam" id="PF00665">
    <property type="entry name" value="rve"/>
    <property type="match status" value="1"/>
</dbReference>
<reference evidence="4" key="1">
    <citation type="submission" date="2015-02" db="EMBL/GenBank/DDBJ databases">
        <title>Genome sequencing for Strongylocentrotus purpuratus.</title>
        <authorList>
            <person name="Murali S."/>
            <person name="Liu Y."/>
            <person name="Vee V."/>
            <person name="English A."/>
            <person name="Wang M."/>
            <person name="Skinner E."/>
            <person name="Han Y."/>
            <person name="Muzny D.M."/>
            <person name="Worley K.C."/>
            <person name="Gibbs R.A."/>
        </authorList>
    </citation>
    <scope>NUCLEOTIDE SEQUENCE</scope>
</reference>
<evidence type="ECO:0000256" key="1">
    <source>
        <dbReference type="SAM" id="MobiDB-lite"/>
    </source>
</evidence>
<dbReference type="Pfam" id="PF17921">
    <property type="entry name" value="Integrase_H2C2"/>
    <property type="match status" value="1"/>
</dbReference>
<dbReference type="FunFam" id="3.30.420.10:FF:000269">
    <property type="entry name" value="Uncharacterized protein"/>
    <property type="match status" value="1"/>
</dbReference>
<feature type="compositionally biased region" description="Polar residues" evidence="1">
    <location>
        <begin position="390"/>
        <end position="415"/>
    </location>
</feature>
<feature type="domain" description="Integrase catalytic" evidence="2">
    <location>
        <begin position="96"/>
        <end position="253"/>
    </location>
</feature>
<dbReference type="PANTHER" id="PTHR37984:SF15">
    <property type="entry name" value="INTEGRASE CATALYTIC DOMAIN-CONTAINING PROTEIN"/>
    <property type="match status" value="1"/>
</dbReference>
<accession>A0A7M7NUX3</accession>
<dbReference type="InterPro" id="IPR001584">
    <property type="entry name" value="Integrase_cat-core"/>
</dbReference>
<dbReference type="Proteomes" id="UP000007110">
    <property type="component" value="Unassembled WGS sequence"/>
</dbReference>